<comment type="caution">
    <text evidence="2">The sequence shown here is derived from an EMBL/GenBank/DDBJ whole genome shotgun (WGS) entry which is preliminary data.</text>
</comment>
<dbReference type="EMBL" id="LOTN01000075">
    <property type="protein sequence ID" value="KUZ80987.1"/>
    <property type="molecule type" value="Genomic_DNA"/>
</dbReference>
<gene>
    <name evidence="2" type="ORF">WI38_32955</name>
</gene>
<evidence type="ECO:0008006" key="4">
    <source>
        <dbReference type="Google" id="ProtNLM"/>
    </source>
</evidence>
<dbReference type="AlphaFoldDB" id="A0A102LQV0"/>
<dbReference type="Proteomes" id="UP000065521">
    <property type="component" value="Unassembled WGS sequence"/>
</dbReference>
<dbReference type="SUPFAM" id="SSF88874">
    <property type="entry name" value="Receptor-binding domain of short tail fibre protein gp12"/>
    <property type="match status" value="1"/>
</dbReference>
<evidence type="ECO:0000256" key="1">
    <source>
        <dbReference type="SAM" id="MobiDB-lite"/>
    </source>
</evidence>
<dbReference type="InterPro" id="IPR037053">
    <property type="entry name" value="Phage_tail_collar_dom_sf"/>
</dbReference>
<sequence length="381" mass="41513">MTIYQRPDEYVFADGAHPGEVADFPNVARGWGEAVDRTGGKPPMEWFNWLGLRADRAIRYFAQRGVAEWSETESYPADAIVQRDGMLYRALVDLPNEAPEENPKLWGALRGLTVPEDDESEFFATTRMVWAAIRRAVEAARDNRIGEVVLEMRADPKPGYLAINGSVLNRADYPQLWAYAQSSGALVSEADWENGQLGCFSTGDGATTFRIPDFRGEFLRIWDGARGVDAGRQLGSWQDSSNRWHGHGAFSDGAGGHSHTAWTDVQGWHGHHGWTAGAGAHNHVNGVFSRLLRPPYGGSLTGSDREGSGSEQAVGPGDSADLAWVGDHGHEFNTEGAGSHGHNVGVGWVDNHVHDIWVAASGANEARPSNIAVRAFIRAYV</sequence>
<evidence type="ECO:0000313" key="3">
    <source>
        <dbReference type="Proteomes" id="UP000065521"/>
    </source>
</evidence>
<accession>A0A102LQV0</accession>
<dbReference type="Gene3D" id="3.90.1340.10">
    <property type="entry name" value="Phage tail collar domain"/>
    <property type="match status" value="1"/>
</dbReference>
<evidence type="ECO:0000313" key="2">
    <source>
        <dbReference type="EMBL" id="KUZ80987.1"/>
    </source>
</evidence>
<feature type="region of interest" description="Disordered" evidence="1">
    <location>
        <begin position="299"/>
        <end position="319"/>
    </location>
</feature>
<dbReference type="RefSeq" id="WP_059638199.1">
    <property type="nucleotide sequence ID" value="NZ_LOTK01000042.1"/>
</dbReference>
<protein>
    <recommendedName>
        <fullName evidence="4">Phage tail protein</fullName>
    </recommendedName>
</protein>
<reference evidence="2 3" key="1">
    <citation type="submission" date="2015-11" db="EMBL/GenBank/DDBJ databases">
        <title>Expanding the genomic diversity of Burkholderia species for the development of highly accurate diagnostics.</title>
        <authorList>
            <person name="Sahl J."/>
            <person name="Keim P."/>
            <person name="Wagner D."/>
        </authorList>
    </citation>
    <scope>NUCLEOTIDE SEQUENCE [LARGE SCALE GENOMIC DNA]</scope>
    <source>
        <strain evidence="2 3">RF32-BP4</strain>
    </source>
</reference>
<name>A0A102LQV0_9BURK</name>
<proteinExistence type="predicted"/>
<organism evidence="2 3">
    <name type="scientific">Burkholderia ubonensis</name>
    <dbReference type="NCBI Taxonomy" id="101571"/>
    <lineage>
        <taxon>Bacteria</taxon>
        <taxon>Pseudomonadati</taxon>
        <taxon>Pseudomonadota</taxon>
        <taxon>Betaproteobacteria</taxon>
        <taxon>Burkholderiales</taxon>
        <taxon>Burkholderiaceae</taxon>
        <taxon>Burkholderia</taxon>
        <taxon>Burkholderia cepacia complex</taxon>
    </lineage>
</organism>